<reference evidence="8" key="1">
    <citation type="journal article" date="2011" name="PLoS Genet.">
        <title>Azospirillum genomes reveal transition of bacteria from aquatic to terrestrial environments.</title>
        <authorList>
            <person name="Wisniewski-Dye F."/>
            <person name="Borziak K."/>
            <person name="Khalsa-Moyers G."/>
            <person name="Alexandre G."/>
            <person name="Sukharnikov L.O."/>
            <person name="Wuichet K."/>
            <person name="Hurst G.B."/>
            <person name="McDonald W.H."/>
            <person name="Robertson J.S."/>
            <person name="Barbe V."/>
            <person name="Calteau A."/>
            <person name="Rouy Z."/>
            <person name="Mangenot S."/>
            <person name="Prigent-Combaret C."/>
            <person name="Normand P."/>
            <person name="Boyer M."/>
            <person name="Siguier P."/>
            <person name="Dessaux Y."/>
            <person name="Elmerich C."/>
            <person name="Condemine G."/>
            <person name="Krishnen G."/>
            <person name="Kennedy I."/>
            <person name="Paterson A.H."/>
            <person name="Gonzalez V."/>
            <person name="Mavingui P."/>
            <person name="Zhulin I.B."/>
        </authorList>
    </citation>
    <scope>NUCLEOTIDE SEQUENCE [LARGE SCALE GENOMIC DNA]</scope>
    <source>
        <strain evidence="8">4B</strain>
    </source>
</reference>
<keyword evidence="2 4" id="KW-0442">Lipid degradation</keyword>
<evidence type="ECO:0000256" key="3">
    <source>
        <dbReference type="ARBA" id="ARBA00023098"/>
    </source>
</evidence>
<dbReference type="Proteomes" id="UP000005667">
    <property type="component" value="Chromosome"/>
</dbReference>
<comment type="caution">
    <text evidence="4">Lacks conserved residue(s) required for the propagation of feature annotation.</text>
</comment>
<dbReference type="GO" id="GO:0016787">
    <property type="term" value="F:hydrolase activity"/>
    <property type="evidence" value="ECO:0007669"/>
    <property type="project" value="UniProtKB-UniRule"/>
</dbReference>
<feature type="region of interest" description="Disordered" evidence="5">
    <location>
        <begin position="1"/>
        <end position="25"/>
    </location>
</feature>
<dbReference type="Pfam" id="PF01734">
    <property type="entry name" value="Patatin"/>
    <property type="match status" value="1"/>
</dbReference>
<dbReference type="InterPro" id="IPR016035">
    <property type="entry name" value="Acyl_Trfase/lysoPLipase"/>
</dbReference>
<organism evidence="7 8">
    <name type="scientific">Azospirillum lipoferum (strain 4B)</name>
    <dbReference type="NCBI Taxonomy" id="862719"/>
    <lineage>
        <taxon>Bacteria</taxon>
        <taxon>Pseudomonadati</taxon>
        <taxon>Pseudomonadota</taxon>
        <taxon>Alphaproteobacteria</taxon>
        <taxon>Rhodospirillales</taxon>
        <taxon>Azospirillaceae</taxon>
        <taxon>Azospirillum</taxon>
    </lineage>
</organism>
<evidence type="ECO:0000256" key="2">
    <source>
        <dbReference type="ARBA" id="ARBA00022963"/>
    </source>
</evidence>
<dbReference type="Gene3D" id="3.40.1090.10">
    <property type="entry name" value="Cytosolic phospholipase A2 catalytic domain"/>
    <property type="match status" value="2"/>
</dbReference>
<dbReference type="EMBL" id="FQ311868">
    <property type="protein sequence ID" value="CBS86379.1"/>
    <property type="molecule type" value="Genomic_DNA"/>
</dbReference>
<dbReference type="GO" id="GO:0016042">
    <property type="term" value="P:lipid catabolic process"/>
    <property type="evidence" value="ECO:0007669"/>
    <property type="project" value="UniProtKB-UniRule"/>
</dbReference>
<dbReference type="AlphaFoldDB" id="G7Z635"/>
<feature type="active site" description="Nucleophile" evidence="4">
    <location>
        <position position="64"/>
    </location>
</feature>
<feature type="short sequence motif" description="GXSXG" evidence="4">
    <location>
        <begin position="62"/>
        <end position="66"/>
    </location>
</feature>
<dbReference type="HOGENOM" id="CLU_047251_2_0_5"/>
<evidence type="ECO:0000256" key="1">
    <source>
        <dbReference type="ARBA" id="ARBA00022801"/>
    </source>
</evidence>
<feature type="short sequence motif" description="DGA/G" evidence="4">
    <location>
        <begin position="179"/>
        <end position="181"/>
    </location>
</feature>
<keyword evidence="1 4" id="KW-0378">Hydrolase</keyword>
<gene>
    <name evidence="7" type="ordered locus">AZOLI_1050</name>
</gene>
<dbReference type="STRING" id="862719.AZOLI_1050"/>
<evidence type="ECO:0000313" key="7">
    <source>
        <dbReference type="EMBL" id="CBS86379.1"/>
    </source>
</evidence>
<dbReference type="OrthoDB" id="5290098at2"/>
<sequence length="344" mass="36698">MSVLLGKGKPMANGNGTNGHEGSARRPRIGLALGGGVARGWAHIGVLRALKRYGIEADIVCGASVGALVGGIHLAGKLDALEEWVRDLTRLKIVGYLDLRLRQGGGLISGDRLLAELRLHLGDQRIEELPCPYAAITTDLVTGHEVWLQRGELVDAMRASFSLPGVFPPVLIDGRWLIDGALVNPVPVSACRALGAQMVIAVNLAGDILGKARKPGASVPTAAGFDLLRLVEGEAPEHRPPSGIGALTRRIFRRDYEGPSLFGVMVSSLGIVTDRITRSRLAGDPPDVHIVPRLGHIGLTEFDRAEDCIREGEASVERVLPELHDALAVFATGPRETMREPVRG</sequence>
<evidence type="ECO:0000256" key="4">
    <source>
        <dbReference type="PROSITE-ProRule" id="PRU01161"/>
    </source>
</evidence>
<dbReference type="PANTHER" id="PTHR14226:SF76">
    <property type="entry name" value="NTE FAMILY PROTEIN RSSA"/>
    <property type="match status" value="1"/>
</dbReference>
<dbReference type="PROSITE" id="PS51635">
    <property type="entry name" value="PNPLA"/>
    <property type="match status" value="1"/>
</dbReference>
<dbReference type="InterPro" id="IPR050301">
    <property type="entry name" value="NTE"/>
</dbReference>
<evidence type="ECO:0000259" key="6">
    <source>
        <dbReference type="PROSITE" id="PS51635"/>
    </source>
</evidence>
<keyword evidence="3 4" id="KW-0443">Lipid metabolism</keyword>
<dbReference type="PANTHER" id="PTHR14226">
    <property type="entry name" value="NEUROPATHY TARGET ESTERASE/SWISS CHEESE D.MELANOGASTER"/>
    <property type="match status" value="1"/>
</dbReference>
<dbReference type="SUPFAM" id="SSF52151">
    <property type="entry name" value="FabD/lysophospholipase-like"/>
    <property type="match status" value="1"/>
</dbReference>
<feature type="active site" description="Proton acceptor" evidence="4">
    <location>
        <position position="179"/>
    </location>
</feature>
<keyword evidence="8" id="KW-1185">Reference proteome</keyword>
<dbReference type="InterPro" id="IPR002641">
    <property type="entry name" value="PNPLA_dom"/>
</dbReference>
<feature type="domain" description="PNPLA" evidence="6">
    <location>
        <begin position="31"/>
        <end position="192"/>
    </location>
</feature>
<dbReference type="KEGG" id="ali:AZOLI_1050"/>
<evidence type="ECO:0000313" key="8">
    <source>
        <dbReference type="Proteomes" id="UP000005667"/>
    </source>
</evidence>
<protein>
    <submittedName>
        <fullName evidence="7">Lysophospholipase</fullName>
    </submittedName>
</protein>
<name>G7Z635_AZOL4</name>
<proteinExistence type="predicted"/>
<accession>G7Z635</accession>
<evidence type="ECO:0000256" key="5">
    <source>
        <dbReference type="SAM" id="MobiDB-lite"/>
    </source>
</evidence>